<dbReference type="Pfam" id="PF12807">
    <property type="entry name" value="eIF3_p135"/>
    <property type="match status" value="1"/>
</dbReference>
<evidence type="ECO:0000256" key="1">
    <source>
        <dbReference type="ARBA" id="ARBA00022490"/>
    </source>
</evidence>
<dbReference type="PROSITE" id="PS51823">
    <property type="entry name" value="CLU"/>
    <property type="match status" value="1"/>
</dbReference>
<evidence type="ECO:0000313" key="5">
    <source>
        <dbReference type="Proteomes" id="UP000694865"/>
    </source>
</evidence>
<dbReference type="InterPro" id="IPR025697">
    <property type="entry name" value="CLU_dom"/>
</dbReference>
<gene>
    <name evidence="6" type="primary">LOC100373618</name>
</gene>
<organism evidence="5 6">
    <name type="scientific">Saccoglossus kowalevskii</name>
    <name type="common">Acorn worm</name>
    <dbReference type="NCBI Taxonomy" id="10224"/>
    <lineage>
        <taxon>Eukaryota</taxon>
        <taxon>Metazoa</taxon>
        <taxon>Hemichordata</taxon>
        <taxon>Enteropneusta</taxon>
        <taxon>Harrimaniidae</taxon>
        <taxon>Saccoglossus</taxon>
    </lineage>
</organism>
<dbReference type="InterPro" id="IPR023231">
    <property type="entry name" value="GSKIP_dom_sf"/>
</dbReference>
<dbReference type="SUPFAM" id="SSF48452">
    <property type="entry name" value="TPR-like"/>
    <property type="match status" value="2"/>
</dbReference>
<proteinExistence type="inferred from homology"/>
<feature type="domain" description="Clu" evidence="4">
    <location>
        <begin position="369"/>
        <end position="605"/>
    </location>
</feature>
<evidence type="ECO:0000256" key="3">
    <source>
        <dbReference type="SAM" id="MobiDB-lite"/>
    </source>
</evidence>
<evidence type="ECO:0000256" key="2">
    <source>
        <dbReference type="HAMAP-Rule" id="MF_03013"/>
    </source>
</evidence>
<dbReference type="GeneID" id="100373618"/>
<dbReference type="Proteomes" id="UP000694865">
    <property type="component" value="Unplaced"/>
</dbReference>
<comment type="similarity">
    <text evidence="2">Belongs to the CLU family.</text>
</comment>
<feature type="compositionally biased region" description="Basic and acidic residues" evidence="3">
    <location>
        <begin position="11"/>
        <end position="27"/>
    </location>
</feature>
<feature type="region of interest" description="Disordered" evidence="3">
    <location>
        <begin position="1425"/>
        <end position="1446"/>
    </location>
</feature>
<sequence>MTVMAGDFETENSRSEESSQTEIKSDEPGTPPEGINRIGSTNSDGGSDTPSSSSDQADKIENEEKTEDKSEDKKDLDSPFLINEKFYVVKVIAPGCDPFELQVGAQEMVHELHQLLMDKEETCHRTCFTLQMDGNVLDNFTELRSIEGLTDGSVIKVVEEPYSVREARIHVRHVRDLLKSIDPTDAYNGTDLQALSFLNAVIVRDSPGRNKKSDSVDCTPPDFIMPESAERPLMPLNPLIKEAKAPLCLQVFTASGWNPPPGNRKLHGDLMYLHTITLENNSYHITASTKGFYINRSTLEVFDPKPSEPKHLSHSLVELLQKISPLFKKNFTQMIKKRSQRHPLERVLVPFQIYSWTAPVTEHTIDSIRAEDSHNSRLGYEEHIPGQTRDWNEEIQTTHDLPRKTLPDRIIRERAIFKVQSDFVQAALRGATAVIDGNIMAINPGEESKMQMYIWNNIFFSLGFDVRDHYKDYGGDYSCDLQGVKAYNNIDVEGLYTLGTVVIDYRGYRVTAQSIIPGILEREQEESVIYGSIDFGKTVATNEKFVELLSKSAQQLKILPHKVLNEKNELVELYSSIECKGIKGNDGRYYILDLLRTFPPDIHYLPMEGEEVSEEASSMGYPKKHRHKLCTLRQELIEAFVEHKYMVFVRHAAFLLMQKQQKSKASKEETTKPKQEQLQIQDIPIDEDDENIAMEIESDKVIKTDATDSESVVMETDSNANKTKTSDSKEKNNDNEKSPCEIEPKSTDEEKLASCDETIVKKVEKKMVNGDEVLVNGVEKESNGEETLVNGVKTDSSDPKEILGDVALVNGVAKESEGINQEVEIAAKELAESIDTYDQNQKEIVLTASRAAGSLSDTEFDVRFNPDVFSPGVKHTDPEGEYLVRQKQVVRDAAHFLITYQIPTMIKDCLEHNIAPIDGTSLSEIMHQRGINIRYISKVADLSAKLPTLSYLHKLCVCEIISRSAKHIFTSYLQGVSQVSLSAAISHFLNCYLSSFPSPQPQKPEDRHFYNHSKKKKNKKKSRYISALFQDSMAWTTLTPAEMWTNIKAEAKEYYMYEMQCESVDAVVEKYHIQKISLLREICLKVGIQIMLREYNFDNKHKPTFTEEDILNMFPVVKHVNPIASDAYSYFQTGQAKVQQGYIKEGYELINEALNLFSNVYGPMHPEFAACLRSLARLHYIMGELNEAMEMQQKAVIMSERCLGVDHPNTITEYMHLALYCAAGQQIVTSLKLMYRARYLALLLHGESHPEVALIDSNIGLVLQGVEEYDLSLKFLQKALENNIKFHGHMSMKTALSYHLVARVQSCKGDFRAALQSEKETYNIYKQHLGEEHEKTKQSLECLRHLTQQAVNLQKAMNELYKTGAKAAVQQFNISPPPMNTVIEMMNIINGILIISLSQKDIEKIAEEMERDMSAEPGTIKIAEAESSSQVEEVTKSSENSKAQVGGIPVDTPIEVVAN</sequence>
<accession>A0ABM0M934</accession>
<dbReference type="Pfam" id="PF15044">
    <property type="entry name" value="CLU_N"/>
    <property type="match status" value="1"/>
</dbReference>
<dbReference type="CDD" id="cd15466">
    <property type="entry name" value="CLU-central"/>
    <property type="match status" value="1"/>
</dbReference>
<dbReference type="SUPFAM" id="SSF103107">
    <property type="entry name" value="Hypothetical protein c14orf129, hspc210"/>
    <property type="match status" value="1"/>
</dbReference>
<name>A0ABM0M934_SACKO</name>
<comment type="subcellular location">
    <subcellularLocation>
        <location evidence="2">Cytoplasm</location>
    </subcellularLocation>
</comment>
<dbReference type="Pfam" id="PF05303">
    <property type="entry name" value="GSKIP_dom"/>
    <property type="match status" value="1"/>
</dbReference>
<dbReference type="InterPro" id="IPR033646">
    <property type="entry name" value="CLU-central"/>
</dbReference>
<dbReference type="RefSeq" id="XP_006816525.1">
    <property type="nucleotide sequence ID" value="XM_006816462.1"/>
</dbReference>
<dbReference type="Pfam" id="PF13236">
    <property type="entry name" value="CLU"/>
    <property type="match status" value="1"/>
</dbReference>
<dbReference type="HAMAP" id="MF_03013">
    <property type="entry name" value="CLU"/>
    <property type="match status" value="1"/>
</dbReference>
<dbReference type="Pfam" id="PF13374">
    <property type="entry name" value="TPR_10"/>
    <property type="match status" value="1"/>
</dbReference>
<keyword evidence="5" id="KW-1185">Reference proteome</keyword>
<dbReference type="InterPro" id="IPR028275">
    <property type="entry name" value="CLU_N"/>
</dbReference>
<feature type="region of interest" description="Disordered" evidence="3">
    <location>
        <begin position="664"/>
        <end position="750"/>
    </location>
</feature>
<dbReference type="InterPro" id="IPR011990">
    <property type="entry name" value="TPR-like_helical_dom_sf"/>
</dbReference>
<dbReference type="SMART" id="SM00028">
    <property type="entry name" value="TPR"/>
    <property type="match status" value="3"/>
</dbReference>
<dbReference type="InterPro" id="IPR007967">
    <property type="entry name" value="GSKIP_dom"/>
</dbReference>
<dbReference type="Pfam" id="PF13424">
    <property type="entry name" value="TPR_12"/>
    <property type="match status" value="1"/>
</dbReference>
<protein>
    <recommendedName>
        <fullName evidence="2">Clustered mitochondria protein homolog</fullName>
    </recommendedName>
</protein>
<dbReference type="InterPro" id="IPR027523">
    <property type="entry name" value="CLU_prot"/>
</dbReference>
<feature type="region of interest" description="Disordered" evidence="3">
    <location>
        <begin position="1"/>
        <end position="75"/>
    </location>
</feature>
<dbReference type="Gene3D" id="1.25.40.10">
    <property type="entry name" value="Tetratricopeptide repeat domain"/>
    <property type="match status" value="2"/>
</dbReference>
<feature type="compositionally biased region" description="Basic and acidic residues" evidence="3">
    <location>
        <begin position="724"/>
        <end position="750"/>
    </location>
</feature>
<dbReference type="PANTHER" id="PTHR12601:SF6">
    <property type="entry name" value="CLUSTERED MITOCHONDRIA PROTEIN HOMOLOG"/>
    <property type="match status" value="1"/>
</dbReference>
<feature type="compositionally biased region" description="Low complexity" evidence="3">
    <location>
        <begin position="39"/>
        <end position="55"/>
    </location>
</feature>
<evidence type="ECO:0000259" key="4">
    <source>
        <dbReference type="PROSITE" id="PS51823"/>
    </source>
</evidence>
<comment type="function">
    <text evidence="2">mRNA-binding protein involved in proper cytoplasmic distribution of mitochondria.</text>
</comment>
<reference evidence="6" key="1">
    <citation type="submission" date="2025-08" db="UniProtKB">
        <authorList>
            <consortium name="RefSeq"/>
        </authorList>
    </citation>
    <scope>IDENTIFICATION</scope>
    <source>
        <tissue evidence="6">Testes</tissue>
    </source>
</reference>
<feature type="compositionally biased region" description="Basic and acidic residues" evidence="3">
    <location>
        <begin position="56"/>
        <end position="75"/>
    </location>
</feature>
<evidence type="ECO:0000313" key="6">
    <source>
        <dbReference type="RefSeq" id="XP_006816525.1"/>
    </source>
</evidence>
<feature type="compositionally biased region" description="Basic and acidic residues" evidence="3">
    <location>
        <begin position="697"/>
        <end position="706"/>
    </location>
</feature>
<keyword evidence="1 2" id="KW-0963">Cytoplasm</keyword>
<dbReference type="PANTHER" id="PTHR12601">
    <property type="entry name" value="EUKARYOTIC TRANSLATION INITIATION FACTOR 3 SUBUNIT EIF-3"/>
    <property type="match status" value="1"/>
</dbReference>
<feature type="compositionally biased region" description="Basic and acidic residues" evidence="3">
    <location>
        <begin position="665"/>
        <end position="675"/>
    </location>
</feature>
<dbReference type="Gene3D" id="3.30.2280.10">
    <property type="entry name" value="Hypothetical protein (hspc210)"/>
    <property type="match status" value="1"/>
</dbReference>
<dbReference type="InterPro" id="IPR019734">
    <property type="entry name" value="TPR_rpt"/>
</dbReference>
<keyword evidence="2" id="KW-0694">RNA-binding</keyword>